<feature type="region of interest" description="Disordered" evidence="1">
    <location>
        <begin position="1"/>
        <end position="64"/>
    </location>
</feature>
<keyword evidence="3" id="KW-1185">Reference proteome</keyword>
<dbReference type="Proteomes" id="UP000308181">
    <property type="component" value="Unassembled WGS sequence"/>
</dbReference>
<feature type="compositionally biased region" description="Acidic residues" evidence="1">
    <location>
        <begin position="19"/>
        <end position="35"/>
    </location>
</feature>
<name>A0A4U1C3R1_9SPHI</name>
<dbReference type="RefSeq" id="WP_136825779.1">
    <property type="nucleotide sequence ID" value="NZ_SWBP01000002.1"/>
</dbReference>
<dbReference type="EMBL" id="SWBP01000002">
    <property type="protein sequence ID" value="TKB98966.1"/>
    <property type="molecule type" value="Genomic_DNA"/>
</dbReference>
<comment type="caution">
    <text evidence="2">The sequence shown here is derived from an EMBL/GenBank/DDBJ whole genome shotgun (WGS) entry which is preliminary data.</text>
</comment>
<evidence type="ECO:0000313" key="2">
    <source>
        <dbReference type="EMBL" id="TKB98966.1"/>
    </source>
</evidence>
<gene>
    <name evidence="2" type="ORF">FA046_07580</name>
</gene>
<accession>A0A4U1C3R1</accession>
<sequence>MNDPKNKKNLVDEEKITNTDEEIINNQPEDEPINDDEFKNSENSNEDELKDEPILPEDDDDEFF</sequence>
<dbReference type="AlphaFoldDB" id="A0A4U1C3R1"/>
<feature type="compositionally biased region" description="Basic and acidic residues" evidence="1">
    <location>
        <begin position="1"/>
        <end position="18"/>
    </location>
</feature>
<reference evidence="2 3" key="1">
    <citation type="submission" date="2019-04" db="EMBL/GenBank/DDBJ databases">
        <title>Pedobacter sp. AR-3-17 sp. nov., isolated from Arctic soil.</title>
        <authorList>
            <person name="Dahal R.H."/>
            <person name="Kim D.-U."/>
        </authorList>
    </citation>
    <scope>NUCLEOTIDE SEQUENCE [LARGE SCALE GENOMIC DNA]</scope>
    <source>
        <strain evidence="2 3">AR-3-17</strain>
    </source>
</reference>
<organism evidence="2 3">
    <name type="scientific">Pedobacter cryophilus</name>
    <dbReference type="NCBI Taxonomy" id="2571271"/>
    <lineage>
        <taxon>Bacteria</taxon>
        <taxon>Pseudomonadati</taxon>
        <taxon>Bacteroidota</taxon>
        <taxon>Sphingobacteriia</taxon>
        <taxon>Sphingobacteriales</taxon>
        <taxon>Sphingobacteriaceae</taxon>
        <taxon>Pedobacter</taxon>
    </lineage>
</organism>
<evidence type="ECO:0000313" key="3">
    <source>
        <dbReference type="Proteomes" id="UP000308181"/>
    </source>
</evidence>
<evidence type="ECO:0000256" key="1">
    <source>
        <dbReference type="SAM" id="MobiDB-lite"/>
    </source>
</evidence>
<proteinExistence type="predicted"/>
<protein>
    <submittedName>
        <fullName evidence="2">Uncharacterized protein</fullName>
    </submittedName>
</protein>
<feature type="compositionally biased region" description="Acidic residues" evidence="1">
    <location>
        <begin position="44"/>
        <end position="64"/>
    </location>
</feature>